<evidence type="ECO:0000256" key="1">
    <source>
        <dbReference type="SAM" id="MobiDB-lite"/>
    </source>
</evidence>
<proteinExistence type="predicted"/>
<keyword evidence="3" id="KW-1185">Reference proteome</keyword>
<feature type="compositionally biased region" description="Gly residues" evidence="1">
    <location>
        <begin position="15"/>
        <end position="24"/>
    </location>
</feature>
<gene>
    <name evidence="2" type="ORF">SLNWT_0980</name>
</gene>
<protein>
    <submittedName>
        <fullName evidence="2">Uncharacterized protein</fullName>
    </submittedName>
</protein>
<reference evidence="2 3" key="1">
    <citation type="submission" date="2015-01" db="EMBL/GenBank/DDBJ databases">
        <title>Enhanced salinomycin production by adjusting the supply of polyketide extender units in Streptomyce albus DSM 41398.</title>
        <authorList>
            <person name="Lu C."/>
        </authorList>
    </citation>
    <scope>NUCLEOTIDE SEQUENCE [LARGE SCALE GENOMIC DNA]</scope>
    <source>
        <strain evidence="3">ATCC 21838 / DSM 41398 / FERM P-419 / JCM 4703 / NBRC 107858</strain>
    </source>
</reference>
<organism evidence="2 3">
    <name type="scientific">Streptomyces albus (strain ATCC 21838 / DSM 41398 / FERM P-419 / JCM 4703 / NBRC 107858)</name>
    <dbReference type="NCBI Taxonomy" id="1081613"/>
    <lineage>
        <taxon>Bacteria</taxon>
        <taxon>Bacillati</taxon>
        <taxon>Actinomycetota</taxon>
        <taxon>Actinomycetes</taxon>
        <taxon>Kitasatosporales</taxon>
        <taxon>Streptomycetaceae</taxon>
        <taxon>Streptomyces</taxon>
    </lineage>
</organism>
<evidence type="ECO:0000313" key="2">
    <source>
        <dbReference type="EMBL" id="AJE81356.1"/>
    </source>
</evidence>
<evidence type="ECO:0000313" key="3">
    <source>
        <dbReference type="Proteomes" id="UP000031523"/>
    </source>
</evidence>
<dbReference type="EMBL" id="CP010519">
    <property type="protein sequence ID" value="AJE81356.1"/>
    <property type="molecule type" value="Genomic_DNA"/>
</dbReference>
<feature type="region of interest" description="Disordered" evidence="1">
    <location>
        <begin position="1"/>
        <end position="35"/>
    </location>
</feature>
<dbReference type="Proteomes" id="UP000031523">
    <property type="component" value="Chromosome"/>
</dbReference>
<sequence>MSDGPGAAGVRAGQKGCGAGGEAGGTLRRKRSNDRVDLTIAARNLPDKRCCPPGNGSLGGR</sequence>
<name>A0A0B5ERI6_STRA4</name>
<accession>A0A0B5ERI6</accession>
<dbReference type="KEGG" id="sals:SLNWT_0980"/>
<dbReference type="AlphaFoldDB" id="A0A0B5ERI6"/>